<feature type="domain" description="PDZ" evidence="1">
    <location>
        <begin position="301"/>
        <end position="352"/>
    </location>
</feature>
<dbReference type="Pfam" id="PF13650">
    <property type="entry name" value="Asp_protease_2"/>
    <property type="match status" value="1"/>
</dbReference>
<dbReference type="RefSeq" id="WP_171597500.1">
    <property type="nucleotide sequence ID" value="NZ_RZNH01000059.1"/>
</dbReference>
<evidence type="ECO:0000259" key="1">
    <source>
        <dbReference type="PROSITE" id="PS50106"/>
    </source>
</evidence>
<dbReference type="SUPFAM" id="SSF50156">
    <property type="entry name" value="PDZ domain-like"/>
    <property type="match status" value="1"/>
</dbReference>
<dbReference type="InterPro" id="IPR036034">
    <property type="entry name" value="PDZ_sf"/>
</dbReference>
<keyword evidence="3" id="KW-1185">Reference proteome</keyword>
<organism evidence="2 3">
    <name type="scientific">Marinifilum caeruleilacunae</name>
    <dbReference type="NCBI Taxonomy" id="2499076"/>
    <lineage>
        <taxon>Bacteria</taxon>
        <taxon>Pseudomonadati</taxon>
        <taxon>Bacteroidota</taxon>
        <taxon>Bacteroidia</taxon>
        <taxon>Marinilabiliales</taxon>
        <taxon>Marinifilaceae</taxon>
    </lineage>
</organism>
<proteinExistence type="predicted"/>
<dbReference type="EMBL" id="RZNH01000059">
    <property type="protein sequence ID" value="NOU62241.1"/>
    <property type="molecule type" value="Genomic_DNA"/>
</dbReference>
<evidence type="ECO:0000313" key="2">
    <source>
        <dbReference type="EMBL" id="NOU62241.1"/>
    </source>
</evidence>
<dbReference type="InterPro" id="IPR034122">
    <property type="entry name" value="Retropepsin-like_bacterial"/>
</dbReference>
<evidence type="ECO:0000313" key="3">
    <source>
        <dbReference type="Proteomes" id="UP000732105"/>
    </source>
</evidence>
<dbReference type="InterPro" id="IPR001478">
    <property type="entry name" value="PDZ"/>
</dbReference>
<dbReference type="SUPFAM" id="SSF50630">
    <property type="entry name" value="Acid proteases"/>
    <property type="match status" value="1"/>
</dbReference>
<comment type="caution">
    <text evidence="2">The sequence shown here is derived from an EMBL/GenBank/DDBJ whole genome shotgun (WGS) entry which is preliminary data.</text>
</comment>
<gene>
    <name evidence="2" type="ORF">ELS83_20795</name>
</gene>
<dbReference type="Gene3D" id="2.30.42.10">
    <property type="match status" value="1"/>
</dbReference>
<dbReference type="InterPro" id="IPR021109">
    <property type="entry name" value="Peptidase_aspartic_dom_sf"/>
</dbReference>
<dbReference type="Proteomes" id="UP000732105">
    <property type="component" value="Unassembled WGS sequence"/>
</dbReference>
<dbReference type="PROSITE" id="PS50106">
    <property type="entry name" value="PDZ"/>
    <property type="match status" value="1"/>
</dbReference>
<dbReference type="CDD" id="cd05483">
    <property type="entry name" value="retropepsin_like_bacteria"/>
    <property type="match status" value="1"/>
</dbReference>
<accession>A0ABX1X1Y5</accession>
<sequence>MRNKTIIYLLTGILLVLTTACSVKWDKAISYGSLASTNINENVEIEIQNKLIIVPVRLEGKTYRFLFDTGAPFSISQQIQDDLECKLISKGNIKDSDHNRKAVNWVQVDSISIGGATFLNQTAFVGDFQANPLLACMEIDGIVGSNLMRHCKWTIDQEKNMLSLFSSIDATDDTDSISIPFRSDAQYNIYIDVNIGQAKVKNILVDYGSNGSVALSNEIFSTLKERKIISDPFIEKGSKQSGIIGEAVDLYREITYSDSVRFHQQGLNDVMIRTGKTVSLGNGLLSRFRISIDWENQKLHLLKLENTERKDAFLGFRLGYSEEKGIYVQSVIEGSNAYKSGIRPNMKVLKIDQLNFEKGDDFCDYFRHKSGRDIYMQTINSEGERMDYRFAKTPLKD</sequence>
<protein>
    <recommendedName>
        <fullName evidence="1">PDZ domain-containing protein</fullName>
    </recommendedName>
</protein>
<dbReference type="Gene3D" id="2.40.70.10">
    <property type="entry name" value="Acid Proteases"/>
    <property type="match status" value="2"/>
</dbReference>
<reference evidence="2 3" key="1">
    <citation type="submission" date="2018-12" db="EMBL/GenBank/DDBJ databases">
        <title>Marinifilum JC070 sp. nov., a marine bacterium isolated from Yongle Blue Hole in the South China Sea.</title>
        <authorList>
            <person name="Fu T."/>
        </authorList>
    </citation>
    <scope>NUCLEOTIDE SEQUENCE [LARGE SCALE GENOMIC DNA]</scope>
    <source>
        <strain evidence="2 3">JC070</strain>
    </source>
</reference>
<name>A0ABX1X1Y5_9BACT</name>
<dbReference type="PROSITE" id="PS51257">
    <property type="entry name" value="PROKAR_LIPOPROTEIN"/>
    <property type="match status" value="1"/>
</dbReference>